<evidence type="ECO:0000313" key="2">
    <source>
        <dbReference type="Proteomes" id="UP000281955"/>
    </source>
</evidence>
<dbReference type="Pfam" id="PF04250">
    <property type="entry name" value="DUF429"/>
    <property type="match status" value="1"/>
</dbReference>
<dbReference type="OrthoDB" id="9811476at2"/>
<evidence type="ECO:0000313" key="1">
    <source>
        <dbReference type="EMBL" id="RKS80024.1"/>
    </source>
</evidence>
<name>A0A420XT90_9ACTN</name>
<dbReference type="EMBL" id="RBWV01000009">
    <property type="protein sequence ID" value="RKS80024.1"/>
    <property type="molecule type" value="Genomic_DNA"/>
</dbReference>
<dbReference type="Proteomes" id="UP000281955">
    <property type="component" value="Unassembled WGS sequence"/>
</dbReference>
<dbReference type="AlphaFoldDB" id="A0A420XT90"/>
<reference evidence="1 2" key="1">
    <citation type="submission" date="2018-10" db="EMBL/GenBank/DDBJ databases">
        <title>Genomic Encyclopedia of Archaeal and Bacterial Type Strains, Phase II (KMG-II): from individual species to whole genera.</title>
        <authorList>
            <person name="Goeker M."/>
        </authorList>
    </citation>
    <scope>NUCLEOTIDE SEQUENCE [LARGE SCALE GENOMIC DNA]</scope>
    <source>
        <strain evidence="1 2">RP-AC37</strain>
    </source>
</reference>
<organism evidence="1 2">
    <name type="scientific">Motilibacter peucedani</name>
    <dbReference type="NCBI Taxonomy" id="598650"/>
    <lineage>
        <taxon>Bacteria</taxon>
        <taxon>Bacillati</taxon>
        <taxon>Actinomycetota</taxon>
        <taxon>Actinomycetes</taxon>
        <taxon>Motilibacterales</taxon>
        <taxon>Motilibacteraceae</taxon>
        <taxon>Motilibacter</taxon>
    </lineage>
</organism>
<comment type="caution">
    <text evidence="1">The sequence shown here is derived from an EMBL/GenBank/DDBJ whole genome shotgun (WGS) entry which is preliminary data.</text>
</comment>
<accession>A0A420XT90</accession>
<keyword evidence="2" id="KW-1185">Reference proteome</keyword>
<dbReference type="RefSeq" id="WP_121191764.1">
    <property type="nucleotide sequence ID" value="NZ_RBWV01000009.1"/>
</dbReference>
<protein>
    <submittedName>
        <fullName evidence="1">Putative RNase H-like nuclease</fullName>
    </submittedName>
</protein>
<dbReference type="InterPro" id="IPR007362">
    <property type="entry name" value="DUF429"/>
</dbReference>
<proteinExistence type="predicted"/>
<gene>
    <name evidence="1" type="ORF">CLV35_0442</name>
</gene>
<sequence length="237" mass="24054">MAAGGPPPVLGVDACRGGWVGVLLALGRPSVALFAPRAAELVARAGAAAAALTVVGIDIPVGLSAGGPRQADLLAARELGARRSSVFRTPSRAALEAPTHAEANARSRAAGGEGVSAQAYALRTKVLEVDAWLRDRTAGPRVVEVHPELSYAVLTGAPARHPKRTWAGSEERRAALRAAGIELAGDLGEAGERAGPDDVLDAAVAAWSAARVATGAARSLPDPPEELEDGVLAAIWA</sequence>
<dbReference type="InParanoid" id="A0A420XT90"/>